<reference evidence="9" key="1">
    <citation type="submission" date="2013-05" db="EMBL/GenBank/DDBJ databases">
        <authorList>
            <person name="Yim A.K.Y."/>
            <person name="Chan T.F."/>
            <person name="Ji K.M."/>
            <person name="Liu X.Y."/>
            <person name="Zhou J.W."/>
            <person name="Li R.Q."/>
            <person name="Yang K.Y."/>
            <person name="Li J."/>
            <person name="Li M."/>
            <person name="Law P.T.W."/>
            <person name="Wu Y.L."/>
            <person name="Cai Z.L."/>
            <person name="Qin H."/>
            <person name="Bao Y."/>
            <person name="Leung R.K.K."/>
            <person name="Ng P.K.S."/>
            <person name="Zou J."/>
            <person name="Zhong X.J."/>
            <person name="Ran P.X."/>
            <person name="Zhong N.S."/>
            <person name="Liu Z.G."/>
            <person name="Tsui S.K.W."/>
        </authorList>
    </citation>
    <scope>NUCLEOTIDE SEQUENCE</scope>
    <source>
        <strain evidence="9">Derf</strain>
        <tissue evidence="9">Whole organism</tissue>
    </source>
</reference>
<evidence type="ECO:0000256" key="4">
    <source>
        <dbReference type="ARBA" id="ARBA00022989"/>
    </source>
</evidence>
<proteinExistence type="inferred from homology"/>
<dbReference type="EMBL" id="SDOV01000009">
    <property type="protein sequence ID" value="KAH7636920.1"/>
    <property type="molecule type" value="Genomic_DNA"/>
</dbReference>
<evidence type="ECO:0000313" key="8">
    <source>
        <dbReference type="EMBL" id="KAH7636920.1"/>
    </source>
</evidence>
<name>A0A922HU81_DERFA</name>
<dbReference type="Proteomes" id="UP000828236">
    <property type="component" value="Unassembled WGS sequence"/>
</dbReference>
<feature type="transmembrane region" description="Helical" evidence="6">
    <location>
        <begin position="109"/>
        <end position="129"/>
    </location>
</feature>
<accession>A0A922HU81</accession>
<evidence type="ECO:0000256" key="5">
    <source>
        <dbReference type="ARBA" id="ARBA00023136"/>
    </source>
</evidence>
<reference evidence="8" key="3">
    <citation type="journal article" date="2021" name="World Allergy Organ. J.">
        <title>Chromosome-level assembly of Dermatophagoides farinae genome and transcriptome reveals two novel allergens Der f 37 and Der f 39.</title>
        <authorList>
            <person name="Chen J."/>
            <person name="Cai Z."/>
            <person name="Fan D."/>
            <person name="Hu J."/>
            <person name="Hou Y."/>
            <person name="He Y."/>
            <person name="Zhang Z."/>
            <person name="Zhao Z."/>
            <person name="Gao P."/>
            <person name="Hu W."/>
            <person name="Sun J."/>
            <person name="Li J."/>
            <person name="Ji K."/>
        </authorList>
    </citation>
    <scope>NUCLEOTIDE SEQUENCE</scope>
    <source>
        <strain evidence="8">JKM2019</strain>
    </source>
</reference>
<keyword evidence="5 6" id="KW-0472">Membrane</keyword>
<dbReference type="AlphaFoldDB" id="A0A922HU81"/>
<comment type="subcellular location">
    <subcellularLocation>
        <location evidence="1 6">Membrane</location>
        <topology evidence="1 6">Multi-pass membrane protein</topology>
    </subcellularLocation>
</comment>
<dbReference type="Pfam" id="PF03134">
    <property type="entry name" value="TB2_DP1_HVA22"/>
    <property type="match status" value="1"/>
</dbReference>
<evidence type="ECO:0000313" key="10">
    <source>
        <dbReference type="Proteomes" id="UP000790347"/>
    </source>
</evidence>
<dbReference type="InterPro" id="IPR004345">
    <property type="entry name" value="TB2_DP1_HVA22"/>
</dbReference>
<reference evidence="9" key="4">
    <citation type="journal article" date="2022" name="Res Sq">
        <title>Comparative Genomics Reveals Insights into the Divergent Evolution of Astigmatic Mites and Household Pest Adaptations.</title>
        <authorList>
            <person name="Xiong Q."/>
            <person name="Wan A.T.-Y."/>
            <person name="Liu X.-Y."/>
            <person name="Fung C.S.-H."/>
            <person name="Xiao X."/>
            <person name="Malainual N."/>
            <person name="Hou J."/>
            <person name="Wang L."/>
            <person name="Wang M."/>
            <person name="Yang K."/>
            <person name="Cui Y."/>
            <person name="Leung E."/>
            <person name="Nong W."/>
            <person name="Shin S.-K."/>
            <person name="Au S."/>
            <person name="Jeong K.Y."/>
            <person name="Chew F.T."/>
            <person name="Hui J."/>
            <person name="Leung T.F."/>
            <person name="Tungtrongchitr A."/>
            <person name="Zhong N."/>
            <person name="Liu Z."/>
            <person name="Tsui S."/>
        </authorList>
    </citation>
    <scope>NUCLEOTIDE SEQUENCE</scope>
    <source>
        <strain evidence="9">Derf</strain>
        <tissue evidence="9">Whole organism</tissue>
    </source>
</reference>
<feature type="compositionally biased region" description="Basic residues" evidence="7">
    <location>
        <begin position="179"/>
        <end position="188"/>
    </location>
</feature>
<feature type="transmembrane region" description="Helical" evidence="6">
    <location>
        <begin position="39"/>
        <end position="66"/>
    </location>
</feature>
<evidence type="ECO:0000256" key="7">
    <source>
        <dbReference type="SAM" id="MobiDB-lite"/>
    </source>
</evidence>
<organism evidence="9 10">
    <name type="scientific">Dermatophagoides farinae</name>
    <name type="common">American house dust mite</name>
    <dbReference type="NCBI Taxonomy" id="6954"/>
    <lineage>
        <taxon>Eukaryota</taxon>
        <taxon>Metazoa</taxon>
        <taxon>Ecdysozoa</taxon>
        <taxon>Arthropoda</taxon>
        <taxon>Chelicerata</taxon>
        <taxon>Arachnida</taxon>
        <taxon>Acari</taxon>
        <taxon>Acariformes</taxon>
        <taxon>Sarcoptiformes</taxon>
        <taxon>Astigmata</taxon>
        <taxon>Psoroptidia</taxon>
        <taxon>Analgoidea</taxon>
        <taxon>Pyroglyphidae</taxon>
        <taxon>Dermatophagoidinae</taxon>
        <taxon>Dermatophagoides</taxon>
    </lineage>
</organism>
<keyword evidence="9" id="KW-0675">Receptor</keyword>
<dbReference type="EMBL" id="ASGP02000005">
    <property type="protein sequence ID" value="KAH9506539.1"/>
    <property type="molecule type" value="Genomic_DNA"/>
</dbReference>
<evidence type="ECO:0000256" key="6">
    <source>
        <dbReference type="RuleBase" id="RU362006"/>
    </source>
</evidence>
<evidence type="ECO:0000256" key="1">
    <source>
        <dbReference type="ARBA" id="ARBA00004141"/>
    </source>
</evidence>
<evidence type="ECO:0000313" key="9">
    <source>
        <dbReference type="EMBL" id="KAH9506539.1"/>
    </source>
</evidence>
<keyword evidence="10" id="KW-1185">Reference proteome</keyword>
<dbReference type="PANTHER" id="PTHR12300">
    <property type="entry name" value="HVA22-LIKE PROTEINS"/>
    <property type="match status" value="1"/>
</dbReference>
<dbReference type="PANTHER" id="PTHR12300:SF161">
    <property type="entry name" value="RECEPTOR EXPRESSION-ENHANCING PROTEIN"/>
    <property type="match status" value="1"/>
</dbReference>
<keyword evidence="4 6" id="KW-1133">Transmembrane helix</keyword>
<sequence length="228" mass="27411">METYFKLLDFIQFGLLPRIPWLQRIIENIEQCLNIPQRYILQAFVVSIFWIMATTYLSMLSTYLIFYLYPSYQTIHAIHTNANKSELIRWLSYWSVFAFFIPFERYGDIVLNSIPFINILRLLFGYWCYSSHFDGSRLIMKRYLLPIYRWIEKNSIDQIGSQAIDRLIEFSNNQNNDKNKRKNIRRRQPQLNRNQLSTIPENNNIIHPQQLIERSCDTSPESDSIYLD</sequence>
<dbReference type="Proteomes" id="UP000790347">
    <property type="component" value="Unassembled WGS sequence"/>
</dbReference>
<dbReference type="OrthoDB" id="434647at2759"/>
<dbReference type="GO" id="GO:0016020">
    <property type="term" value="C:membrane"/>
    <property type="evidence" value="ECO:0007669"/>
    <property type="project" value="UniProtKB-SubCell"/>
</dbReference>
<keyword evidence="3 6" id="KW-0812">Transmembrane</keyword>
<comment type="caution">
    <text evidence="9">The sequence shown here is derived from an EMBL/GenBank/DDBJ whole genome shotgun (WGS) entry which is preliminary data.</text>
</comment>
<protein>
    <recommendedName>
        <fullName evidence="6">Receptor expression-enhancing protein</fullName>
    </recommendedName>
</protein>
<gene>
    <name evidence="9" type="primary">REEP2_3</name>
    <name evidence="9" type="ORF">DERF_011264</name>
    <name evidence="8" type="ORF">HUG17_7126</name>
</gene>
<reference evidence="8" key="2">
    <citation type="submission" date="2020-06" db="EMBL/GenBank/DDBJ databases">
        <authorList>
            <person name="Ji K."/>
            <person name="Li J."/>
        </authorList>
    </citation>
    <scope>NUCLEOTIDE SEQUENCE</scope>
    <source>
        <strain evidence="8">JKM2019</strain>
        <tissue evidence="8">Whole body</tissue>
    </source>
</reference>
<comment type="similarity">
    <text evidence="2 6">Belongs to the DP1 family.</text>
</comment>
<feature type="region of interest" description="Disordered" evidence="7">
    <location>
        <begin position="175"/>
        <end position="199"/>
    </location>
</feature>
<evidence type="ECO:0000256" key="3">
    <source>
        <dbReference type="ARBA" id="ARBA00022692"/>
    </source>
</evidence>
<evidence type="ECO:0000256" key="2">
    <source>
        <dbReference type="ARBA" id="ARBA00008573"/>
    </source>
</evidence>